<dbReference type="SUPFAM" id="SSF52540">
    <property type="entry name" value="P-loop containing nucleoside triphosphate hydrolases"/>
    <property type="match status" value="1"/>
</dbReference>
<name>A0A9Q0YBX6_HOLLE</name>
<dbReference type="Proteomes" id="UP001152320">
    <property type="component" value="Unassembled WGS sequence"/>
</dbReference>
<comment type="caution">
    <text evidence="1">The sequence shown here is derived from an EMBL/GenBank/DDBJ whole genome shotgun (WGS) entry which is preliminary data.</text>
</comment>
<keyword evidence="2" id="KW-1185">Reference proteome</keyword>
<accession>A0A9Q0YBX6</accession>
<evidence type="ECO:0000313" key="1">
    <source>
        <dbReference type="EMBL" id="KAJ8018611.1"/>
    </source>
</evidence>
<reference evidence="1" key="1">
    <citation type="submission" date="2021-10" db="EMBL/GenBank/DDBJ databases">
        <title>Tropical sea cucumber genome reveals ecological adaptation and Cuvierian tubules defense mechanism.</title>
        <authorList>
            <person name="Chen T."/>
        </authorList>
    </citation>
    <scope>NUCLEOTIDE SEQUENCE</scope>
    <source>
        <strain evidence="1">Nanhai2018</strain>
        <tissue evidence="1">Muscle</tissue>
    </source>
</reference>
<dbReference type="EMBL" id="JAIZAY010000267">
    <property type="protein sequence ID" value="KAJ8018611.1"/>
    <property type="molecule type" value="Genomic_DNA"/>
</dbReference>
<gene>
    <name evidence="1" type="ORF">HOLleu_43318</name>
</gene>
<protein>
    <submittedName>
        <fullName evidence="1">Uncharacterized protein</fullName>
    </submittedName>
</protein>
<sequence length="1313" mass="151029">MASGGIFKMGYSIECTEGDCNIRATVIDIISEPFKANGFIFENPFVGEGEKGKFIHVTCKKVGHITKGKELRKAKIRKLIEDEIITQEESRTLNLDIIPDSSTHYYHRCQFSNWTNRIYSTWGIKHQIINPYKPAMLYIPLTIQDGVELGKRIGLFLENYNHATNENIKTYFALKRTDVRVDKCLIFPYVVFSSQKCIEEFIVMFNTWERTVIANEKDRFGLSSDDYVRANVRDIKFAEDLWFTQHDQLITTVHNTIYFLNSDMLAVQERKETCEPQIEIVYRYPTVAKKEVKKTPSEIRMEVEKIQHDKKVCTFYAQVSGRSCRKNGVPEIGIRYALQLGKEENILSIYKNEDLLSQLGDLLSKIKKKYFYKFFLDIIASILRGGLTIEIVCQFCQVTDSEWKLVAEIPQVEELIPCSQAINILTNNLGFVVKDYRDPNEFPLLKENSPWITAVLSHDFDFLDDAVPKLKKVAAYTHYTNRAPGNVENHKYRDGLVFITGPLGSGKTTDTIQFSNWYMKKYNPSGCTTYPRVATAIEGAAKFELAGKHEVKCVQCHSKSLRAEDDELGVPGEMNHVVINSFKKIKKSIEFLVIEEAVTTFESLATIEEGNIYRQRWYNPLAKKLSETMAHTRFTIVSDALITTDLLETVNDIRQKVIDPFKLGEADNLLKLNGKGGTCTVGEMAKFSTTKIRAAKRKAKAISGEFYRCGVTRFDEETGGVTEATFRERCIPVLIYKRPKNKQLMYDIIKTWDWVPLRNYLVQNVLEGKSAVVYCSTTIVAENLYVRLLSAFKEESDKGTKLLALWPNISVLTRKSLAKLMERDQIDINGVVDMLMDENKGPSVIITTTCLGAGMSITGRGFDEAYLFAEFGFNCPGLTDIVQLSGRVRCIKSKVINIAVSIKKNTAAIMDRARKFHEFKKYADDATKKIYGEEIKRQNEMRQIFTNHTYALYRLSIQVRDAAAIILNKEEIKRPNIVRVHTDICDENKYNATYKAFKHRIIKTKEVAIYLLNLFMAGEKLLKTFEDIPERIRHHLWITKFGVTSCPNDSTLKIFHEKDNSFYFYRVIGQCHEKKYVLLNSDQYWETVSKAHITSGARNKKRYLLTIKELTQNEALVIKLINDSCGLTQDIERGFISFLPKFPIPLSPEAYLIYACPPVRSHLWKNRPEKIETRGFLPFKWFDAKKELKQIDRDRKNVNLYHKTVQQTTSGDTALEEGWDAVEAQYCAESLEEHDREEDKWVCNTKLPFHLIEFYRHCKIVGVGVNYISELQRLLTTGAKPYKKRKSSQTTLELHSDSNHDFKRVNKCAIQNS</sequence>
<dbReference type="InterPro" id="IPR027417">
    <property type="entry name" value="P-loop_NTPase"/>
</dbReference>
<proteinExistence type="predicted"/>
<organism evidence="1 2">
    <name type="scientific">Holothuria leucospilota</name>
    <name type="common">Black long sea cucumber</name>
    <name type="synonym">Mertensiothuria leucospilota</name>
    <dbReference type="NCBI Taxonomy" id="206669"/>
    <lineage>
        <taxon>Eukaryota</taxon>
        <taxon>Metazoa</taxon>
        <taxon>Echinodermata</taxon>
        <taxon>Eleutherozoa</taxon>
        <taxon>Echinozoa</taxon>
        <taxon>Holothuroidea</taxon>
        <taxon>Aspidochirotacea</taxon>
        <taxon>Aspidochirotida</taxon>
        <taxon>Holothuriidae</taxon>
        <taxon>Holothuria</taxon>
    </lineage>
</organism>
<evidence type="ECO:0000313" key="2">
    <source>
        <dbReference type="Proteomes" id="UP001152320"/>
    </source>
</evidence>